<protein>
    <submittedName>
        <fullName evidence="2">RING-type domain-containing protein</fullName>
    </submittedName>
</protein>
<sequence length="258" mass="29233">MDNPTNIDPTDLRCGVCLEDFSRARAPMAMNCGHIFCRYCWLKMQEGIIIHCCLCRQITVKGLGTHGPINTLLNVIDGIHPLETRDEQREPTPMTPTMISNEVLSTINPDFLLEHFGKEAHSLTGYSGLIAQMSLNSLAKANFVAMDRFNDQQYLTVRNNTKTIINGLNKVREAMKSNTEIMEAITAAENVPVDVTDIDYAEEYRILNREVRLNNVIDNHQPIQRGFHGMFPGYSNGFVNVRDEEFSIDDERGGYYLL</sequence>
<evidence type="ECO:0000313" key="1">
    <source>
        <dbReference type="Proteomes" id="UP000887576"/>
    </source>
</evidence>
<organism evidence="1 2">
    <name type="scientific">Panagrolaimus sp. JU765</name>
    <dbReference type="NCBI Taxonomy" id="591449"/>
    <lineage>
        <taxon>Eukaryota</taxon>
        <taxon>Metazoa</taxon>
        <taxon>Ecdysozoa</taxon>
        <taxon>Nematoda</taxon>
        <taxon>Chromadorea</taxon>
        <taxon>Rhabditida</taxon>
        <taxon>Tylenchina</taxon>
        <taxon>Panagrolaimomorpha</taxon>
        <taxon>Panagrolaimoidea</taxon>
        <taxon>Panagrolaimidae</taxon>
        <taxon>Panagrolaimus</taxon>
    </lineage>
</organism>
<evidence type="ECO:0000313" key="2">
    <source>
        <dbReference type="WBParaSite" id="JU765_v2.g11295.t1"/>
    </source>
</evidence>
<proteinExistence type="predicted"/>
<reference evidence="2" key="1">
    <citation type="submission" date="2022-11" db="UniProtKB">
        <authorList>
            <consortium name="WormBaseParasite"/>
        </authorList>
    </citation>
    <scope>IDENTIFICATION</scope>
</reference>
<name>A0AC34PYR9_9BILA</name>
<accession>A0AC34PYR9</accession>
<dbReference type="WBParaSite" id="JU765_v2.g11295.t1">
    <property type="protein sequence ID" value="JU765_v2.g11295.t1"/>
    <property type="gene ID" value="JU765_v2.g11295"/>
</dbReference>
<dbReference type="Proteomes" id="UP000887576">
    <property type="component" value="Unplaced"/>
</dbReference>